<feature type="transmembrane region" description="Helical" evidence="2">
    <location>
        <begin position="1610"/>
        <end position="1628"/>
    </location>
</feature>
<feature type="compositionally biased region" description="Acidic residues" evidence="1">
    <location>
        <begin position="504"/>
        <end position="517"/>
    </location>
</feature>
<proteinExistence type="predicted"/>
<feature type="compositionally biased region" description="Basic and acidic residues" evidence="1">
    <location>
        <begin position="1172"/>
        <end position="1193"/>
    </location>
</feature>
<protein>
    <recommendedName>
        <fullName evidence="3">SMODS and SLOG-associating 2TM effector domain-containing protein</fullName>
    </recommendedName>
</protein>
<keyword evidence="2" id="KW-0812">Transmembrane</keyword>
<feature type="region of interest" description="Disordered" evidence="1">
    <location>
        <begin position="1119"/>
        <end position="1207"/>
    </location>
</feature>
<gene>
    <name evidence="4" type="ORF">TrLO_g5696</name>
</gene>
<organism evidence="4 5">
    <name type="scientific">Triparma laevis f. longispina</name>
    <dbReference type="NCBI Taxonomy" id="1714387"/>
    <lineage>
        <taxon>Eukaryota</taxon>
        <taxon>Sar</taxon>
        <taxon>Stramenopiles</taxon>
        <taxon>Ochrophyta</taxon>
        <taxon>Bolidophyceae</taxon>
        <taxon>Parmales</taxon>
        <taxon>Triparmaceae</taxon>
        <taxon>Triparma</taxon>
    </lineage>
</organism>
<evidence type="ECO:0000256" key="1">
    <source>
        <dbReference type="SAM" id="MobiDB-lite"/>
    </source>
</evidence>
<feature type="region of interest" description="Disordered" evidence="1">
    <location>
        <begin position="1"/>
        <end position="27"/>
    </location>
</feature>
<accession>A0A9W6ZEA8</accession>
<dbReference type="InterPro" id="IPR025333">
    <property type="entry name" value="DUF4239"/>
</dbReference>
<feature type="transmembrane region" description="Helical" evidence="2">
    <location>
        <begin position="1850"/>
        <end position="1870"/>
    </location>
</feature>
<dbReference type="Proteomes" id="UP001165122">
    <property type="component" value="Unassembled WGS sequence"/>
</dbReference>
<feature type="compositionally biased region" description="Basic residues" evidence="1">
    <location>
        <begin position="1162"/>
        <end position="1171"/>
    </location>
</feature>
<feature type="compositionally biased region" description="Basic and acidic residues" evidence="1">
    <location>
        <begin position="1119"/>
        <end position="1144"/>
    </location>
</feature>
<keyword evidence="5" id="KW-1185">Reference proteome</keyword>
<feature type="domain" description="SMODS and SLOG-associating 2TM effector" evidence="3">
    <location>
        <begin position="1395"/>
        <end position="1509"/>
    </location>
</feature>
<feature type="transmembrane region" description="Helical" evidence="2">
    <location>
        <begin position="1882"/>
        <end position="1903"/>
    </location>
</feature>
<feature type="transmembrane region" description="Helical" evidence="2">
    <location>
        <begin position="980"/>
        <end position="1001"/>
    </location>
</feature>
<evidence type="ECO:0000313" key="5">
    <source>
        <dbReference type="Proteomes" id="UP001165122"/>
    </source>
</evidence>
<evidence type="ECO:0000313" key="4">
    <source>
        <dbReference type="EMBL" id="GMH50841.1"/>
    </source>
</evidence>
<dbReference type="Pfam" id="PF14023">
    <property type="entry name" value="Bestrophin-like"/>
    <property type="match status" value="2"/>
</dbReference>
<comment type="caution">
    <text evidence="4">The sequence shown here is derived from an EMBL/GenBank/DDBJ whole genome shotgun (WGS) entry which is preliminary data.</text>
</comment>
<keyword evidence="2" id="KW-1133">Transmembrane helix</keyword>
<feature type="region of interest" description="Disordered" evidence="1">
    <location>
        <begin position="376"/>
        <end position="432"/>
    </location>
</feature>
<sequence length="1943" mass="215873">MPTPHTRTPHVQYANAPRNQASRLSSSTLTGAANHFQSHLGVGADSNLTPTLAAPIPLSVPGLDPLQAEIPASSRFLSVPSDPAFVASELDIQNPAASFSIPTDINSFATPNPASSLNIPSIPFQTPSSSSSQPTPFFTLPTTQKSVPVQIQIPTASSFGTPIQSLQSPIDLNAASKMINNQLPLMEELNNMSKMEPFPTVNSHNPDPTNTNTNIDPSVLHRRASEVMVEQRVVSTFQEPFEEQFEEMAETIQPNEHARVVVAGKFKLATGVPDNRSDLPKHIVFVSDTAEEKDGKGRAKVPITETVRKAWGLGSANMILKLNAGKRHPKSLVNSLLSETTGYDDWKKDAILQVKRKQKLVKKRIWKPRIKAAHPSFQENVPQSRYAEMQETKKRTMSRSGSARISPTTPMSSRSSASPQHFANTSSSSNAGSFLELDEEGKKVNNLTEYDKFRVDESGFSSGDSSSSDSEGLDTDSSSNSDTEKQKKKRHKVATINAMQTIEMESDSDSSDDDDPEAFLRGDERRGIIHNTKDKNNVEAILSNMLFERLVNVYVTIIEASAKANNWILVDRVSDEHSPTSELLLEYALTRTNSTPVIIVVDSLRRFQEGQSDQTREQCRQLDELRGKLQPLSSLRQKDSIDVNEVPALSNFNDFKEWRDFVGDDDLPLKPTEKEKLFGLPNDEANPFASDKVHSKARWSFYYRSTLFGSGTHYVIVDDKGYNFNRSGLGSTGYIFAHGGNTEYRLLKKCIREGRPSIMLMNSGSATQAFCSLRAGFRWKKLKKDTDHFRLTNSQLNTAIQGALQVLQHEDYWAYKFGLSEIDLCNDVLSRSPTLFEAYIVAADIINLSQEDVLNTISQVFSDGGKSGIPELGVGNAEDLVVYNGWQRHVVLFENSIKYKSDANRIYMLLVITAFLTTLTSVIYSNLKEDFDPVPRQELLDDSCPSYDPSTVGTNPTCDKLYLHVGEAEELELLGQALNALVIILPIIAGFLGTVLSRYALESRWKMAYMRSMQIASEIFVYRSKVGKYRDVTKEELQRAKKEGRGGIEDERPHFVRRVQQIFSNAMASDIGNSGSLKFSDTYEPSALFSTSTNDKEDEIIEHINDYLYEGFAKKERLRREKKKKAEKDKDQKRKWKLGEDGKGGKIGRGRGKGKGEGGLVRRFRKKLFGSKKKEDHVAAERPNRSKLRDAVHAGRQHNYAQAGKGAMSLMEKKRLKKAKKHEKQARAGLGSALVVPAEHGSQMETFLEAMGEGGEEGEGEEERLEEIESQPSETKKKFTRAVTNGKLKDEIKRSMAKKAEENETELADIQAGKKKVKTMNTLMGAILHEGKAGGKVTSKRKHMVFKEEIKEVLYGLVNKKQLDKNKKAGEGQNNLSGDKDDKEHCFDLMSIDEYFSLRIIPLVRLYEYKAPLLSKNLTTLEIVSFIFTSFGALLAVFQLAHWVAITVAISASLESYISHSGLRAQRDILNKNIKDIQNMLTWWDSLTIVERRQLQNREKAVLTTEECFVAYAEKVSGFQRVTDLEMDRGNGGGGVGGGVGVLALLHIPLCDGFVSSACPTTTSKPFLNSNKYQSLPRVLRSSSNPFDFFSRKEAEPSKISLTKPAAQPILLLPVLFPIGSFLFYTPIASGFRTMLEILNTGQNWKPVDGGAYQIEILTPSINGIVLPSLCILFATLVSTTITQLRDRQLAVRTCLNIESSDLSRLSLILSMIDSCGNAEECVDNSDSDRDMYANFRMDETMSIEEGVKETEKYSLGSSSRVFLRKYVVELIKESRPGGTGFFANGAASTPMSSIELNTISSKFYSAVSQPPNSPNTCDANLAASVQDIVCRLIEYRSRRISSLQTTFPPLHYGILSLLALSISSCFLLETDQEALAFLNALQLKILFTMLVGTFSSLAVVCVDLSDPFGGSYSIGSTVLQLFRLRDSFNENALTEVDEVMEI</sequence>
<name>A0A9W6ZEA8_9STRA</name>
<keyword evidence="2" id="KW-0472">Membrane</keyword>
<feature type="transmembrane region" description="Helical" evidence="2">
    <location>
        <begin position="1418"/>
        <end position="1437"/>
    </location>
</feature>
<dbReference type="InterPro" id="IPR040884">
    <property type="entry name" value="SLATT_1"/>
</dbReference>
<reference evidence="5" key="1">
    <citation type="journal article" date="2023" name="Commun. Biol.">
        <title>Genome analysis of Parmales, the sister group of diatoms, reveals the evolutionary specialization of diatoms from phago-mixotrophs to photoautotrophs.</title>
        <authorList>
            <person name="Ban H."/>
            <person name="Sato S."/>
            <person name="Yoshikawa S."/>
            <person name="Yamada K."/>
            <person name="Nakamura Y."/>
            <person name="Ichinomiya M."/>
            <person name="Sato N."/>
            <person name="Blanc-Mathieu R."/>
            <person name="Endo H."/>
            <person name="Kuwata A."/>
            <person name="Ogata H."/>
        </authorList>
    </citation>
    <scope>NUCLEOTIDE SEQUENCE [LARGE SCALE GENOMIC DNA]</scope>
    <source>
        <strain evidence="5">NIES 3700</strain>
    </source>
</reference>
<feature type="compositionally biased region" description="Polar residues" evidence="1">
    <location>
        <begin position="398"/>
        <end position="432"/>
    </location>
</feature>
<dbReference type="OrthoDB" id="202336at2759"/>
<feature type="compositionally biased region" description="Polar residues" evidence="1">
    <location>
        <begin position="17"/>
        <end position="27"/>
    </location>
</feature>
<dbReference type="EMBL" id="BRXW01000398">
    <property type="protein sequence ID" value="GMH50841.1"/>
    <property type="molecule type" value="Genomic_DNA"/>
</dbReference>
<evidence type="ECO:0000256" key="2">
    <source>
        <dbReference type="SAM" id="Phobius"/>
    </source>
</evidence>
<dbReference type="Pfam" id="PF18181">
    <property type="entry name" value="SLATT_1"/>
    <property type="match status" value="1"/>
</dbReference>
<feature type="compositionally biased region" description="Low complexity" evidence="1">
    <location>
        <begin position="458"/>
        <end position="479"/>
    </location>
</feature>
<feature type="region of interest" description="Disordered" evidence="1">
    <location>
        <begin position="456"/>
        <end position="525"/>
    </location>
</feature>
<evidence type="ECO:0000259" key="3">
    <source>
        <dbReference type="Pfam" id="PF18181"/>
    </source>
</evidence>
<feature type="transmembrane region" description="Helical" evidence="2">
    <location>
        <begin position="906"/>
        <end position="927"/>
    </location>
</feature>
<feature type="transmembrane region" description="Helical" evidence="2">
    <location>
        <begin position="1665"/>
        <end position="1683"/>
    </location>
</feature>